<dbReference type="InterPro" id="IPR051872">
    <property type="entry name" value="Cytochrome_b5/Flavoprotein_Rdt"/>
</dbReference>
<dbReference type="PROSITE" id="PS50255">
    <property type="entry name" value="CYTOCHROME_B5_2"/>
    <property type="match status" value="1"/>
</dbReference>
<dbReference type="Pfam" id="PF00173">
    <property type="entry name" value="Cyt-b5"/>
    <property type="match status" value="1"/>
</dbReference>
<dbReference type="SUPFAM" id="SSF55856">
    <property type="entry name" value="Cytochrome b5-like heme/steroid binding domain"/>
    <property type="match status" value="1"/>
</dbReference>
<organism evidence="7 8">
    <name type="scientific">Seminavis robusta</name>
    <dbReference type="NCBI Taxonomy" id="568900"/>
    <lineage>
        <taxon>Eukaryota</taxon>
        <taxon>Sar</taxon>
        <taxon>Stramenopiles</taxon>
        <taxon>Ochrophyta</taxon>
        <taxon>Bacillariophyta</taxon>
        <taxon>Bacillariophyceae</taxon>
        <taxon>Bacillariophycidae</taxon>
        <taxon>Naviculales</taxon>
        <taxon>Naviculaceae</taxon>
        <taxon>Seminavis</taxon>
    </lineage>
</organism>
<comment type="similarity">
    <text evidence="4">Belongs to the cytochrome b5 family.</text>
</comment>
<feature type="compositionally biased region" description="Acidic residues" evidence="5">
    <location>
        <begin position="191"/>
        <end position="210"/>
    </location>
</feature>
<dbReference type="OrthoDB" id="432299at2759"/>
<dbReference type="InterPro" id="IPR001199">
    <property type="entry name" value="Cyt_B5-like_heme/steroid-bd"/>
</dbReference>
<dbReference type="PANTHER" id="PTHR46237:SF1">
    <property type="entry name" value="CYTOCHROME B5 REDUCTASE 4"/>
    <property type="match status" value="1"/>
</dbReference>
<keyword evidence="1 4" id="KW-0349">Heme</keyword>
<feature type="domain" description="Cytochrome b5 heme-binding" evidence="6">
    <location>
        <begin position="65"/>
        <end position="141"/>
    </location>
</feature>
<dbReference type="GO" id="GO:0046872">
    <property type="term" value="F:metal ion binding"/>
    <property type="evidence" value="ECO:0007669"/>
    <property type="project" value="UniProtKB-UniRule"/>
</dbReference>
<gene>
    <name evidence="7" type="ORF">SEMRO_1653_G288850.1</name>
</gene>
<accession>A0A9N8ETM5</accession>
<evidence type="ECO:0000313" key="7">
    <source>
        <dbReference type="EMBL" id="CAB9525274.1"/>
    </source>
</evidence>
<name>A0A9N8ETM5_9STRA</name>
<dbReference type="InterPro" id="IPR018506">
    <property type="entry name" value="Cyt_B5_heme-BS"/>
</dbReference>
<dbReference type="EMBL" id="CAICTM010001651">
    <property type="protein sequence ID" value="CAB9525274.1"/>
    <property type="molecule type" value="Genomic_DNA"/>
</dbReference>
<evidence type="ECO:0000256" key="2">
    <source>
        <dbReference type="ARBA" id="ARBA00022723"/>
    </source>
</evidence>
<dbReference type="InterPro" id="IPR036400">
    <property type="entry name" value="Cyt_B5-like_heme/steroid_sf"/>
</dbReference>
<feature type="region of interest" description="Disordered" evidence="5">
    <location>
        <begin position="1"/>
        <end position="32"/>
    </location>
</feature>
<evidence type="ECO:0000256" key="4">
    <source>
        <dbReference type="RuleBase" id="RU362121"/>
    </source>
</evidence>
<feature type="region of interest" description="Disordered" evidence="5">
    <location>
        <begin position="177"/>
        <end position="210"/>
    </location>
</feature>
<evidence type="ECO:0000256" key="1">
    <source>
        <dbReference type="ARBA" id="ARBA00022617"/>
    </source>
</evidence>
<dbReference type="SMART" id="SM01117">
    <property type="entry name" value="Cyt-b5"/>
    <property type="match status" value="1"/>
</dbReference>
<evidence type="ECO:0000313" key="8">
    <source>
        <dbReference type="Proteomes" id="UP001153069"/>
    </source>
</evidence>
<reference evidence="7" key="1">
    <citation type="submission" date="2020-06" db="EMBL/GenBank/DDBJ databases">
        <authorList>
            <consortium name="Plant Systems Biology data submission"/>
        </authorList>
    </citation>
    <scope>NUCLEOTIDE SEQUENCE</scope>
    <source>
        <strain evidence="7">D6</strain>
    </source>
</reference>
<evidence type="ECO:0000259" key="6">
    <source>
        <dbReference type="PROSITE" id="PS50255"/>
    </source>
</evidence>
<dbReference type="AlphaFoldDB" id="A0A9N8ETM5"/>
<dbReference type="Proteomes" id="UP001153069">
    <property type="component" value="Unassembled WGS sequence"/>
</dbReference>
<protein>
    <submittedName>
        <fullName evidence="7">B5 reductase 4</fullName>
    </submittedName>
</protein>
<dbReference type="PANTHER" id="PTHR46237">
    <property type="entry name" value="CYTOCHROME B5 REDUCTASE 4 FAMILY MEMBER"/>
    <property type="match status" value="1"/>
</dbReference>
<dbReference type="GO" id="GO:0020037">
    <property type="term" value="F:heme binding"/>
    <property type="evidence" value="ECO:0007669"/>
    <property type="project" value="UniProtKB-UniRule"/>
</dbReference>
<sequence length="210" mass="23572">MSSNEDDDRIMNDTTMPPPKMKASNGIQKNPPRRKFGLRKGFGLGDWVQLTKSAKDLAQLKGAPLRNITKSELRQHCEVYDGWCALKGKVYNIGPYLPYHPGGEAILKKVLGKDGTALFDKYHRWVNIDGLIGKLQVGYLVPDPEKEEGTMKPPAYMATTAKEHEFAVPAPVVKKGTARNVNNVLPKPPERDEDQVEEDYTEPWDEQPKS</sequence>
<dbReference type="GO" id="GO:0004128">
    <property type="term" value="F:cytochrome-b5 reductase activity, acting on NAD(P)H"/>
    <property type="evidence" value="ECO:0007669"/>
    <property type="project" value="TreeGrafter"/>
</dbReference>
<proteinExistence type="inferred from homology"/>
<comment type="caution">
    <text evidence="7">The sequence shown here is derived from an EMBL/GenBank/DDBJ whole genome shotgun (WGS) entry which is preliminary data.</text>
</comment>
<keyword evidence="2 4" id="KW-0479">Metal-binding</keyword>
<evidence type="ECO:0000256" key="3">
    <source>
        <dbReference type="ARBA" id="ARBA00023004"/>
    </source>
</evidence>
<keyword evidence="3 4" id="KW-0408">Iron</keyword>
<evidence type="ECO:0000256" key="5">
    <source>
        <dbReference type="SAM" id="MobiDB-lite"/>
    </source>
</evidence>
<dbReference type="PROSITE" id="PS00191">
    <property type="entry name" value="CYTOCHROME_B5_1"/>
    <property type="match status" value="1"/>
</dbReference>
<dbReference type="GO" id="GO:0005737">
    <property type="term" value="C:cytoplasm"/>
    <property type="evidence" value="ECO:0007669"/>
    <property type="project" value="TreeGrafter"/>
</dbReference>
<dbReference type="Gene3D" id="3.10.120.10">
    <property type="entry name" value="Cytochrome b5-like heme/steroid binding domain"/>
    <property type="match status" value="1"/>
</dbReference>
<keyword evidence="8" id="KW-1185">Reference proteome</keyword>